<evidence type="ECO:0000313" key="1">
    <source>
        <dbReference type="EMBL" id="KFK38689.1"/>
    </source>
</evidence>
<keyword evidence="2" id="KW-1185">Reference proteome</keyword>
<sequence>MSRFEKFFQIGEGMVKVGKKAVDLMIYHREQEAKEVKKTQPLIIEKKPTSVSVFSNENLLKKYVQYPSMETGFRNKKKKINYDEFLEVAEESKRFLHQIVFGENLEEEE</sequence>
<dbReference type="EMBL" id="CM002871">
    <property type="protein sequence ID" value="KFK38689.1"/>
    <property type="molecule type" value="Genomic_DNA"/>
</dbReference>
<gene>
    <name evidence="1" type="ordered locus">AALP_Aa3g147600</name>
</gene>
<organism evidence="1 2">
    <name type="scientific">Arabis alpina</name>
    <name type="common">Alpine rock-cress</name>
    <dbReference type="NCBI Taxonomy" id="50452"/>
    <lineage>
        <taxon>Eukaryota</taxon>
        <taxon>Viridiplantae</taxon>
        <taxon>Streptophyta</taxon>
        <taxon>Embryophyta</taxon>
        <taxon>Tracheophyta</taxon>
        <taxon>Spermatophyta</taxon>
        <taxon>Magnoliopsida</taxon>
        <taxon>eudicotyledons</taxon>
        <taxon>Gunneridae</taxon>
        <taxon>Pentapetalae</taxon>
        <taxon>rosids</taxon>
        <taxon>malvids</taxon>
        <taxon>Brassicales</taxon>
        <taxon>Brassicaceae</taxon>
        <taxon>Arabideae</taxon>
        <taxon>Arabis</taxon>
    </lineage>
</organism>
<reference evidence="2" key="1">
    <citation type="journal article" date="2015" name="Nat. Plants">
        <title>Genome expansion of Arabis alpina linked with retrotransposition and reduced symmetric DNA methylation.</title>
        <authorList>
            <person name="Willing E.M."/>
            <person name="Rawat V."/>
            <person name="Mandakova T."/>
            <person name="Maumus F."/>
            <person name="James G.V."/>
            <person name="Nordstroem K.J."/>
            <person name="Becker C."/>
            <person name="Warthmann N."/>
            <person name="Chica C."/>
            <person name="Szarzynska B."/>
            <person name="Zytnicki M."/>
            <person name="Albani M.C."/>
            <person name="Kiefer C."/>
            <person name="Bergonzi S."/>
            <person name="Castaings L."/>
            <person name="Mateos J.L."/>
            <person name="Berns M.C."/>
            <person name="Bujdoso N."/>
            <person name="Piofczyk T."/>
            <person name="de Lorenzo L."/>
            <person name="Barrero-Sicilia C."/>
            <person name="Mateos I."/>
            <person name="Piednoel M."/>
            <person name="Hagmann J."/>
            <person name="Chen-Min-Tao R."/>
            <person name="Iglesias-Fernandez R."/>
            <person name="Schuster S.C."/>
            <person name="Alonso-Blanco C."/>
            <person name="Roudier F."/>
            <person name="Carbonero P."/>
            <person name="Paz-Ares J."/>
            <person name="Davis S.J."/>
            <person name="Pecinka A."/>
            <person name="Quesneville H."/>
            <person name="Colot V."/>
            <person name="Lysak M.A."/>
            <person name="Weigel D."/>
            <person name="Coupland G."/>
            <person name="Schneeberger K."/>
        </authorList>
    </citation>
    <scope>NUCLEOTIDE SEQUENCE [LARGE SCALE GENOMIC DNA]</scope>
    <source>
        <strain evidence="2">cv. Pajares</strain>
    </source>
</reference>
<evidence type="ECO:0000313" key="2">
    <source>
        <dbReference type="Proteomes" id="UP000029120"/>
    </source>
</evidence>
<dbReference type="Gramene" id="KFK38689">
    <property type="protein sequence ID" value="KFK38689"/>
    <property type="gene ID" value="AALP_AA3G147600"/>
</dbReference>
<name>A0A087H987_ARAAL</name>
<proteinExistence type="predicted"/>
<dbReference type="Proteomes" id="UP000029120">
    <property type="component" value="Chromosome 3"/>
</dbReference>
<protein>
    <submittedName>
        <fullName evidence="1">Uncharacterized protein</fullName>
    </submittedName>
</protein>
<accession>A0A087H987</accession>
<dbReference type="AlphaFoldDB" id="A0A087H987"/>